<organism evidence="2 3">
    <name type="scientific">Solanum tuberosum</name>
    <name type="common">Potato</name>
    <dbReference type="NCBI Taxonomy" id="4113"/>
    <lineage>
        <taxon>Eukaryota</taxon>
        <taxon>Viridiplantae</taxon>
        <taxon>Streptophyta</taxon>
        <taxon>Embryophyta</taxon>
        <taxon>Tracheophyta</taxon>
        <taxon>Spermatophyta</taxon>
        <taxon>Magnoliopsida</taxon>
        <taxon>eudicotyledons</taxon>
        <taxon>Gunneridae</taxon>
        <taxon>Pentapetalae</taxon>
        <taxon>asterids</taxon>
        <taxon>lamiids</taxon>
        <taxon>Solanales</taxon>
        <taxon>Solanaceae</taxon>
        <taxon>Solanoideae</taxon>
        <taxon>Solaneae</taxon>
        <taxon>Solanum</taxon>
    </lineage>
</organism>
<dbReference type="OrthoDB" id="6078042at2759"/>
<evidence type="ECO:0000256" key="1">
    <source>
        <dbReference type="SAM" id="MobiDB-lite"/>
    </source>
</evidence>
<keyword evidence="3" id="KW-1185">Reference proteome</keyword>
<feature type="compositionally biased region" description="Acidic residues" evidence="1">
    <location>
        <begin position="25"/>
        <end position="54"/>
    </location>
</feature>
<dbReference type="Gramene" id="PGSC0003DMT400029373">
    <property type="protein sequence ID" value="PGSC0003DMT400029373"/>
    <property type="gene ID" value="PGSC0003DMG400011288"/>
</dbReference>
<proteinExistence type="predicted"/>
<evidence type="ECO:0000313" key="3">
    <source>
        <dbReference type="Proteomes" id="UP000011115"/>
    </source>
</evidence>
<dbReference type="ExpressionAtlas" id="M1ASP7">
    <property type="expression patterns" value="baseline and differential"/>
</dbReference>
<dbReference type="PANTHER" id="PTHR47820">
    <property type="entry name" value="BNAC05G24000D PROTEIN"/>
    <property type="match status" value="1"/>
</dbReference>
<dbReference type="PANTHER" id="PTHR47820:SF3">
    <property type="entry name" value="OS07G0499800 PROTEIN"/>
    <property type="match status" value="1"/>
</dbReference>
<reference evidence="3" key="1">
    <citation type="journal article" date="2011" name="Nature">
        <title>Genome sequence and analysis of the tuber crop potato.</title>
        <authorList>
            <consortium name="The Potato Genome Sequencing Consortium"/>
        </authorList>
    </citation>
    <scope>NUCLEOTIDE SEQUENCE [LARGE SCALE GENOMIC DNA]</scope>
    <source>
        <strain evidence="3">cv. DM1-3 516 R44</strain>
    </source>
</reference>
<name>M1ASP7_SOLTU</name>
<feature type="compositionally biased region" description="Polar residues" evidence="1">
    <location>
        <begin position="69"/>
        <end position="83"/>
    </location>
</feature>
<accession>M1ASP7</accession>
<dbReference type="EnsemblPlants" id="PGSC0003DMT400029373">
    <property type="protein sequence ID" value="PGSC0003DMT400029373"/>
    <property type="gene ID" value="PGSC0003DMG400011288"/>
</dbReference>
<reference evidence="2" key="2">
    <citation type="submission" date="2015-06" db="UniProtKB">
        <authorList>
            <consortium name="EnsemblPlants"/>
        </authorList>
    </citation>
    <scope>IDENTIFICATION</scope>
    <source>
        <strain evidence="2">DM1-3 516 R44</strain>
    </source>
</reference>
<dbReference type="HOGENOM" id="CLU_1910330_0_0_1"/>
<gene>
    <name evidence="2" type="primary">LOC102583220</name>
</gene>
<dbReference type="AlphaFoldDB" id="M1ASP7"/>
<dbReference type="Proteomes" id="UP000011115">
    <property type="component" value="Unassembled WGS sequence"/>
</dbReference>
<feature type="region of interest" description="Disordered" evidence="1">
    <location>
        <begin position="1"/>
        <end position="112"/>
    </location>
</feature>
<feature type="compositionally biased region" description="Polar residues" evidence="1">
    <location>
        <begin position="1"/>
        <end position="13"/>
    </location>
</feature>
<protein>
    <submittedName>
        <fullName evidence="2">Ubiquitin-protein ligase</fullName>
    </submittedName>
</protein>
<feature type="compositionally biased region" description="Low complexity" evidence="1">
    <location>
        <begin position="93"/>
        <end position="103"/>
    </location>
</feature>
<sequence length="133" mass="14990">MASRSQQLPNARSSHVEKQVPAQVAEDEEEEEVEQNAKEEEVEWGYNDDSEDDNIPSRQRYDEPEVLILQNTSSQSWNTNPYQEVTDDSYHFPSPSSLQSQSSNIYSQPCSSSTGHPATVSCLSLDLLARYSC</sequence>
<evidence type="ECO:0000313" key="2">
    <source>
        <dbReference type="EnsemblPlants" id="PGSC0003DMT400029373"/>
    </source>
</evidence>